<protein>
    <submittedName>
        <fullName evidence="1">Uncharacterized protein</fullName>
    </submittedName>
</protein>
<sequence>MSVPTRTLLTSKAIAAAQTILSAALLTGLDICDTTVKPKSPPKPLSEILPEQTGSAGSICFVLMDLANKSSEEEKDATTSELMKEFKLFGTVKEIGVDDEGLKEFHNEHFTYPLFKDDGLVFYNEFFGKRKIKLTTYNPIKLYKGYKDMTQRLKEKKLDGNYAGEGLIQGGIVIFDKEGKVRYAYEEEIGKEIEMESIVDALKAIQNDA</sequence>
<dbReference type="InParanoid" id="B8LEN4"/>
<name>B8LEN4_THAPS</name>
<evidence type="ECO:0000313" key="1">
    <source>
        <dbReference type="EMBL" id="EED86211.1"/>
    </source>
</evidence>
<keyword evidence="2" id="KW-1185">Reference proteome</keyword>
<dbReference type="GeneID" id="7446070"/>
<dbReference type="AlphaFoldDB" id="B8LEN4"/>
<reference evidence="1 2" key="1">
    <citation type="journal article" date="2004" name="Science">
        <title>The genome of the diatom Thalassiosira pseudonana: ecology, evolution, and metabolism.</title>
        <authorList>
            <person name="Armbrust E.V."/>
            <person name="Berges J.A."/>
            <person name="Bowler C."/>
            <person name="Green B.R."/>
            <person name="Martinez D."/>
            <person name="Putnam N.H."/>
            <person name="Zhou S."/>
            <person name="Allen A.E."/>
            <person name="Apt K.E."/>
            <person name="Bechner M."/>
            <person name="Brzezinski M.A."/>
            <person name="Chaal B.K."/>
            <person name="Chiovitti A."/>
            <person name="Davis A.K."/>
            <person name="Demarest M.S."/>
            <person name="Detter J.C."/>
            <person name="Glavina T."/>
            <person name="Goodstein D."/>
            <person name="Hadi M.Z."/>
            <person name="Hellsten U."/>
            <person name="Hildebrand M."/>
            <person name="Jenkins B.D."/>
            <person name="Jurka J."/>
            <person name="Kapitonov V.V."/>
            <person name="Kroger N."/>
            <person name="Lau W.W."/>
            <person name="Lane T.W."/>
            <person name="Larimer F.W."/>
            <person name="Lippmeier J.C."/>
            <person name="Lucas S."/>
            <person name="Medina M."/>
            <person name="Montsant A."/>
            <person name="Obornik M."/>
            <person name="Parker M.S."/>
            <person name="Palenik B."/>
            <person name="Pazour G.J."/>
            <person name="Richardson P.M."/>
            <person name="Rynearson T.A."/>
            <person name="Saito M.A."/>
            <person name="Schwartz D.C."/>
            <person name="Thamatrakoln K."/>
            <person name="Valentin K."/>
            <person name="Vardi A."/>
            <person name="Wilkerson F.P."/>
            <person name="Rokhsar D.S."/>
        </authorList>
    </citation>
    <scope>NUCLEOTIDE SEQUENCE [LARGE SCALE GENOMIC DNA]</scope>
    <source>
        <strain evidence="1 2">CCMP1335</strain>
    </source>
</reference>
<dbReference type="PaxDb" id="35128-Thapsdraft1884"/>
<dbReference type="KEGG" id="tps:THAPSDRAFT_bd1884"/>
<dbReference type="HOGENOM" id="CLU_1477950_0_0_1"/>
<dbReference type="OMA" id="EFHNEHF"/>
<proteinExistence type="predicted"/>
<reference evidence="1 2" key="2">
    <citation type="journal article" date="2008" name="Nature">
        <title>The Phaeodactylum genome reveals the evolutionary history of diatom genomes.</title>
        <authorList>
            <person name="Bowler C."/>
            <person name="Allen A.E."/>
            <person name="Badger J.H."/>
            <person name="Grimwood J."/>
            <person name="Jabbari K."/>
            <person name="Kuo A."/>
            <person name="Maheswari U."/>
            <person name="Martens C."/>
            <person name="Maumus F."/>
            <person name="Otillar R.P."/>
            <person name="Rayko E."/>
            <person name="Salamov A."/>
            <person name="Vandepoele K."/>
            <person name="Beszteri B."/>
            <person name="Gruber A."/>
            <person name="Heijde M."/>
            <person name="Katinka M."/>
            <person name="Mock T."/>
            <person name="Valentin K."/>
            <person name="Verret F."/>
            <person name="Berges J.A."/>
            <person name="Brownlee C."/>
            <person name="Cadoret J.P."/>
            <person name="Chiovitti A."/>
            <person name="Choi C.J."/>
            <person name="Coesel S."/>
            <person name="De Martino A."/>
            <person name="Detter J.C."/>
            <person name="Durkin C."/>
            <person name="Falciatore A."/>
            <person name="Fournet J."/>
            <person name="Haruta M."/>
            <person name="Huysman M.J."/>
            <person name="Jenkins B.D."/>
            <person name="Jiroutova K."/>
            <person name="Jorgensen R.E."/>
            <person name="Joubert Y."/>
            <person name="Kaplan A."/>
            <person name="Kroger N."/>
            <person name="Kroth P.G."/>
            <person name="La Roche J."/>
            <person name="Lindquist E."/>
            <person name="Lommer M."/>
            <person name="Martin-Jezequel V."/>
            <person name="Lopez P.J."/>
            <person name="Lucas S."/>
            <person name="Mangogna M."/>
            <person name="McGinnis K."/>
            <person name="Medlin L.K."/>
            <person name="Montsant A."/>
            <person name="Oudot-Le Secq M.P."/>
            <person name="Napoli C."/>
            <person name="Obornik M."/>
            <person name="Parker M.S."/>
            <person name="Petit J.L."/>
            <person name="Porcel B.M."/>
            <person name="Poulsen N."/>
            <person name="Robison M."/>
            <person name="Rychlewski L."/>
            <person name="Rynearson T.A."/>
            <person name="Schmutz J."/>
            <person name="Shapiro H."/>
            <person name="Siaut M."/>
            <person name="Stanley M."/>
            <person name="Sussman M.R."/>
            <person name="Taylor A.R."/>
            <person name="Vardi A."/>
            <person name="von Dassow P."/>
            <person name="Vyverman W."/>
            <person name="Willis A."/>
            <person name="Wyrwicz L.S."/>
            <person name="Rokhsar D.S."/>
            <person name="Weissenbach J."/>
            <person name="Armbrust E.V."/>
            <person name="Green B.R."/>
            <person name="Van de Peer Y."/>
            <person name="Grigoriev I.V."/>
        </authorList>
    </citation>
    <scope>NUCLEOTIDE SEQUENCE [LARGE SCALE GENOMIC DNA]</scope>
    <source>
        <strain evidence="1 2">CCMP1335</strain>
    </source>
</reference>
<evidence type="ECO:0000313" key="2">
    <source>
        <dbReference type="Proteomes" id="UP000001449"/>
    </source>
</evidence>
<dbReference type="eggNOG" id="ENOG502T2WM">
    <property type="taxonomic scope" value="Eukaryota"/>
</dbReference>
<gene>
    <name evidence="1" type="ORF">THAPSDRAFT_bd1884</name>
</gene>
<accession>B8LEN4</accession>
<dbReference type="Pfam" id="PF13911">
    <property type="entry name" value="AhpC-TSA_2"/>
    <property type="match status" value="1"/>
</dbReference>
<dbReference type="InterPro" id="IPR032801">
    <property type="entry name" value="PXL2A/B/C"/>
</dbReference>
<organism evidence="1 2">
    <name type="scientific">Thalassiosira pseudonana</name>
    <name type="common">Marine diatom</name>
    <name type="synonym">Cyclotella nana</name>
    <dbReference type="NCBI Taxonomy" id="35128"/>
    <lineage>
        <taxon>Eukaryota</taxon>
        <taxon>Sar</taxon>
        <taxon>Stramenopiles</taxon>
        <taxon>Ochrophyta</taxon>
        <taxon>Bacillariophyta</taxon>
        <taxon>Coscinodiscophyceae</taxon>
        <taxon>Thalassiosirophycidae</taxon>
        <taxon>Thalassiosirales</taxon>
        <taxon>Thalassiosiraceae</taxon>
        <taxon>Thalassiosira</taxon>
    </lineage>
</organism>
<dbReference type="EMBL" id="DS999444">
    <property type="protein sequence ID" value="EED86211.1"/>
    <property type="molecule type" value="Genomic_DNA"/>
</dbReference>
<dbReference type="RefSeq" id="XP_002297472.1">
    <property type="nucleotide sequence ID" value="XM_002297436.1"/>
</dbReference>
<dbReference type="Proteomes" id="UP000001449">
    <property type="component" value="Unassembled WGS sequence"/>
</dbReference>